<sequence>MRDRSPLAGQTVTIRADVAVLGGQEYRVEDWWQNVYGGSWMTADGNPAAMKYGFRAGLAGLPLDDEVLYGKVGPLGHLVHVSEIEGADR</sequence>
<evidence type="ECO:0000313" key="2">
    <source>
        <dbReference type="Proteomes" id="UP000622245"/>
    </source>
</evidence>
<dbReference type="RefSeq" id="WP_203147543.1">
    <property type="nucleotide sequence ID" value="NZ_JAEVHL010000017.1"/>
</dbReference>
<dbReference type="EMBL" id="JAEVHL010000017">
    <property type="protein sequence ID" value="MBM0275137.1"/>
    <property type="molecule type" value="Genomic_DNA"/>
</dbReference>
<name>A0ABS1YCJ8_9ACTN</name>
<dbReference type="Proteomes" id="UP000622245">
    <property type="component" value="Unassembled WGS sequence"/>
</dbReference>
<organism evidence="1 2">
    <name type="scientific">Micromonospora tarensis</name>
    <dbReference type="NCBI Taxonomy" id="2806100"/>
    <lineage>
        <taxon>Bacteria</taxon>
        <taxon>Bacillati</taxon>
        <taxon>Actinomycetota</taxon>
        <taxon>Actinomycetes</taxon>
        <taxon>Micromonosporales</taxon>
        <taxon>Micromonosporaceae</taxon>
        <taxon>Micromonospora</taxon>
    </lineage>
</organism>
<reference evidence="1 2" key="1">
    <citation type="submission" date="2021-01" db="EMBL/GenBank/DDBJ databases">
        <title>Draft genome sequence of Micromonospora sp. strain STR1s_6.</title>
        <authorList>
            <person name="Karlyshev A."/>
            <person name="Jawad R."/>
        </authorList>
    </citation>
    <scope>NUCLEOTIDE SEQUENCE [LARGE SCALE GENOMIC DNA]</scope>
    <source>
        <strain evidence="1 2">STR1S-6</strain>
    </source>
</reference>
<protein>
    <submittedName>
        <fullName evidence="1">Uncharacterized protein</fullName>
    </submittedName>
</protein>
<proteinExistence type="predicted"/>
<accession>A0ABS1YCJ8</accession>
<keyword evidence="2" id="KW-1185">Reference proteome</keyword>
<gene>
    <name evidence="1" type="ORF">JM949_06520</name>
</gene>
<evidence type="ECO:0000313" key="1">
    <source>
        <dbReference type="EMBL" id="MBM0275137.1"/>
    </source>
</evidence>
<comment type="caution">
    <text evidence="1">The sequence shown here is derived from an EMBL/GenBank/DDBJ whole genome shotgun (WGS) entry which is preliminary data.</text>
</comment>